<dbReference type="EMBL" id="BAAABV010000009">
    <property type="protein sequence ID" value="GAA0274889.1"/>
    <property type="molecule type" value="Genomic_DNA"/>
</dbReference>
<evidence type="ECO:0000313" key="1">
    <source>
        <dbReference type="EMBL" id="GAA0274889.1"/>
    </source>
</evidence>
<gene>
    <name evidence="1" type="ORF">GCM10010302_10650</name>
</gene>
<sequence length="114" mass="12749">MIKTGTKNTGPADNSLAEHARRVAAVVTAQAVGEEWRNRHHMALAFFPAGARSSHEEEHHARRLDEWQKKIVDCLEADAEADAELTAPREQLQGWILWGLESPVTQGNAMRLRT</sequence>
<proteinExistence type="predicted"/>
<keyword evidence="2" id="KW-1185">Reference proteome</keyword>
<name>A0ABN0V4P4_9ACTN</name>
<dbReference type="Proteomes" id="UP001501867">
    <property type="component" value="Unassembled WGS sequence"/>
</dbReference>
<comment type="caution">
    <text evidence="1">The sequence shown here is derived from an EMBL/GenBank/DDBJ whole genome shotgun (WGS) entry which is preliminary data.</text>
</comment>
<reference evidence="1 2" key="1">
    <citation type="journal article" date="2019" name="Int. J. Syst. Evol. Microbiol.">
        <title>The Global Catalogue of Microorganisms (GCM) 10K type strain sequencing project: providing services to taxonomists for standard genome sequencing and annotation.</title>
        <authorList>
            <consortium name="The Broad Institute Genomics Platform"/>
            <consortium name="The Broad Institute Genome Sequencing Center for Infectious Disease"/>
            <person name="Wu L."/>
            <person name="Ma J."/>
        </authorList>
    </citation>
    <scope>NUCLEOTIDE SEQUENCE [LARGE SCALE GENOMIC DNA]</scope>
    <source>
        <strain evidence="1 2">JCM 4505</strain>
    </source>
</reference>
<accession>A0ABN0V4P4</accession>
<organism evidence="1 2">
    <name type="scientific">Streptomyces polychromogenes</name>
    <dbReference type="NCBI Taxonomy" id="67342"/>
    <lineage>
        <taxon>Bacteria</taxon>
        <taxon>Bacillati</taxon>
        <taxon>Actinomycetota</taxon>
        <taxon>Actinomycetes</taxon>
        <taxon>Kitasatosporales</taxon>
        <taxon>Streptomycetaceae</taxon>
        <taxon>Streptomyces</taxon>
    </lineage>
</organism>
<dbReference type="RefSeq" id="WP_344153166.1">
    <property type="nucleotide sequence ID" value="NZ_BAAABV010000009.1"/>
</dbReference>
<evidence type="ECO:0000313" key="2">
    <source>
        <dbReference type="Proteomes" id="UP001501867"/>
    </source>
</evidence>
<protein>
    <submittedName>
        <fullName evidence="1">Uncharacterized protein</fullName>
    </submittedName>
</protein>